<dbReference type="RefSeq" id="WP_183842875.1">
    <property type="nucleotide sequence ID" value="NZ_JACIHU010000008.1"/>
</dbReference>
<dbReference type="Proteomes" id="UP000557344">
    <property type="component" value="Unassembled WGS sequence"/>
</dbReference>
<evidence type="ECO:0000313" key="1">
    <source>
        <dbReference type="EMBL" id="MBB4481149.1"/>
    </source>
</evidence>
<gene>
    <name evidence="1" type="ORF">GGE46_003745</name>
    <name evidence="2" type="ORF">GGE57_004000</name>
</gene>
<dbReference type="EMBL" id="JACIID010000008">
    <property type="protein sequence ID" value="MBB4537236.1"/>
    <property type="molecule type" value="Genomic_DNA"/>
</dbReference>
<reference evidence="3 4" key="1">
    <citation type="submission" date="2020-08" db="EMBL/GenBank/DDBJ databases">
        <title>Genomic Encyclopedia of Type Strains, Phase IV (KMG-V): Genome sequencing to study the core and pangenomes of soil and plant-associated prokaryotes.</title>
        <authorList>
            <person name="Whitman W."/>
        </authorList>
    </citation>
    <scope>NUCLEOTIDE SEQUENCE [LARGE SCALE GENOMIC DNA]</scope>
    <source>
        <strain evidence="1 4">SEMIA 471</strain>
        <strain evidence="2 3">SEMIA 489</strain>
    </source>
</reference>
<protein>
    <submittedName>
        <fullName evidence="1">Uncharacterized protein</fullName>
    </submittedName>
</protein>
<sequence length="185" mass="21532">MLYSLYGNGKFHPLSKLQAQNHEGCRDAMYKGEAYDGDFVADEFNRDDFYFIDLVESFCVPVFSDKFKNACEEIKPGSVIFKKTNLIWGKENLLEWVGDKIAGFYTIKPTVVDIIDESLRPMRFWPKLKKFKNENYVITRMPAEEFGIFVDLKKPHMFMCTEAMKLALETRKVSLSFHELPVAIE</sequence>
<dbReference type="AlphaFoldDB" id="A0A7W6Y8G0"/>
<accession>A0A7W6Y8G0</accession>
<evidence type="ECO:0000313" key="4">
    <source>
        <dbReference type="Proteomes" id="UP000557344"/>
    </source>
</evidence>
<organism evidence="1 4">
    <name type="scientific">Rhizobium etli</name>
    <dbReference type="NCBI Taxonomy" id="29449"/>
    <lineage>
        <taxon>Bacteria</taxon>
        <taxon>Pseudomonadati</taxon>
        <taxon>Pseudomonadota</taxon>
        <taxon>Alphaproteobacteria</taxon>
        <taxon>Hyphomicrobiales</taxon>
        <taxon>Rhizobiaceae</taxon>
        <taxon>Rhizobium/Agrobacterium group</taxon>
        <taxon>Rhizobium</taxon>
    </lineage>
</organism>
<proteinExistence type="predicted"/>
<evidence type="ECO:0000313" key="3">
    <source>
        <dbReference type="Proteomes" id="UP000523431"/>
    </source>
</evidence>
<comment type="caution">
    <text evidence="1">The sequence shown here is derived from an EMBL/GenBank/DDBJ whole genome shotgun (WGS) entry which is preliminary data.</text>
</comment>
<dbReference type="Proteomes" id="UP000523431">
    <property type="component" value="Unassembled WGS sequence"/>
</dbReference>
<evidence type="ECO:0000313" key="2">
    <source>
        <dbReference type="EMBL" id="MBB4537236.1"/>
    </source>
</evidence>
<dbReference type="EMBL" id="JACIHU010000008">
    <property type="protein sequence ID" value="MBB4481149.1"/>
    <property type="molecule type" value="Genomic_DNA"/>
</dbReference>
<name>A0A7W6Y8G0_RHIET</name>